<evidence type="ECO:0000256" key="1">
    <source>
        <dbReference type="ARBA" id="ARBA00005417"/>
    </source>
</evidence>
<dbReference type="SUPFAM" id="SSF52540">
    <property type="entry name" value="P-loop containing nucleoside triphosphate hydrolases"/>
    <property type="match status" value="1"/>
</dbReference>
<dbReference type="Pfam" id="PF08352">
    <property type="entry name" value="oligo_HPY"/>
    <property type="match status" value="1"/>
</dbReference>
<dbReference type="Proteomes" id="UP000070226">
    <property type="component" value="Unassembled WGS sequence"/>
</dbReference>
<keyword evidence="2" id="KW-0813">Transport</keyword>
<dbReference type="RefSeq" id="WP_005379833.1">
    <property type="nucleotide sequence ID" value="NZ_CABFMO010000016.1"/>
</dbReference>
<dbReference type="GO" id="GO:0015833">
    <property type="term" value="P:peptide transport"/>
    <property type="evidence" value="ECO:0007669"/>
    <property type="project" value="InterPro"/>
</dbReference>
<evidence type="ECO:0000313" key="8">
    <source>
        <dbReference type="Proteomes" id="UP000070226"/>
    </source>
</evidence>
<proteinExistence type="inferred from homology"/>
<dbReference type="NCBIfam" id="TIGR01727">
    <property type="entry name" value="oligo_HPY"/>
    <property type="match status" value="1"/>
</dbReference>
<accession>A0A133S2H8</accession>
<dbReference type="InterPro" id="IPR003439">
    <property type="entry name" value="ABC_transporter-like_ATP-bd"/>
</dbReference>
<dbReference type="PATRIC" id="fig|39777.7.peg.1464"/>
<organism evidence="6">
    <name type="scientific">Veillonella atypica</name>
    <dbReference type="NCBI Taxonomy" id="39777"/>
    <lineage>
        <taxon>Bacteria</taxon>
        <taxon>Bacillati</taxon>
        <taxon>Bacillota</taxon>
        <taxon>Negativicutes</taxon>
        <taxon>Veillonellales</taxon>
        <taxon>Veillonellaceae</taxon>
        <taxon>Veillonella</taxon>
    </lineage>
</organism>
<dbReference type="KEGG" id="vat:B7L28_02515"/>
<dbReference type="InterPro" id="IPR050319">
    <property type="entry name" value="ABC_transp_ATP-bind"/>
</dbReference>
<protein>
    <submittedName>
        <fullName evidence="7">ATP-binding cassette domain-containing protein</fullName>
    </submittedName>
    <submittedName>
        <fullName evidence="6">Putative oligopeptide ABC transporter, ATP-binding protein AppF</fullName>
    </submittedName>
</protein>
<dbReference type="SMART" id="SM00382">
    <property type="entry name" value="AAA"/>
    <property type="match status" value="1"/>
</dbReference>
<evidence type="ECO:0000256" key="2">
    <source>
        <dbReference type="ARBA" id="ARBA00022448"/>
    </source>
</evidence>
<comment type="caution">
    <text evidence="6">The sequence shown here is derived from an EMBL/GenBank/DDBJ whole genome shotgun (WGS) entry which is preliminary data.</text>
</comment>
<reference evidence="6 8" key="1">
    <citation type="submission" date="2016-01" db="EMBL/GenBank/DDBJ databases">
        <authorList>
            <person name="Oliw E.H."/>
        </authorList>
    </citation>
    <scope>NUCLEOTIDE SEQUENCE [LARGE SCALE GENOMIC DNA]</scope>
    <source>
        <strain evidence="6 8">CMW7756B</strain>
    </source>
</reference>
<dbReference type="Proteomes" id="UP001236274">
    <property type="component" value="Unassembled WGS sequence"/>
</dbReference>
<dbReference type="GO" id="GO:0005524">
    <property type="term" value="F:ATP binding"/>
    <property type="evidence" value="ECO:0007669"/>
    <property type="project" value="UniProtKB-KW"/>
</dbReference>
<keyword evidence="4 6" id="KW-0067">ATP-binding</keyword>
<name>A0A133S2H8_9FIRM</name>
<dbReference type="Gene3D" id="3.40.50.300">
    <property type="entry name" value="P-loop containing nucleotide triphosphate hydrolases"/>
    <property type="match status" value="1"/>
</dbReference>
<dbReference type="STRING" id="39777.B7L28_02515"/>
<keyword evidence="3" id="KW-0547">Nucleotide-binding</keyword>
<comment type="similarity">
    <text evidence="1">Belongs to the ABC transporter superfamily.</text>
</comment>
<sequence>MGYIWETDNLVKNFTLSGGLFRPKQTVHALQGVSLYQEEGETLGIVGESGCGKSTFGYTLMGVHQATSGSIYMNGIEVNPYIHKDITRDMMQMVFQNPYASLNPRLKINTILEEPLELNPNYTPRDRVIRVKEVLEQVGLDMSFGERYAHELSGGQRQRIGIARALIMEPKCIILDEPISALDVSIQVQIMTLLERLQALHGISYLFISHDLPMVRYISHRMVVMYLGAVMEEGPALDIYEFPQHPYSKALTKMVGEVVPRAPIGAPLKGEPASPLHPPKGCLFSDRCPDVERRCLEERPPLREWADRRIACWHI</sequence>
<dbReference type="Pfam" id="PF00005">
    <property type="entry name" value="ABC_tran"/>
    <property type="match status" value="1"/>
</dbReference>
<gene>
    <name evidence="6" type="ORF">HMPREF3233_01499</name>
    <name evidence="7" type="ORF">QP520_07770</name>
</gene>
<evidence type="ECO:0000313" key="7">
    <source>
        <dbReference type="EMBL" id="MDK7357521.1"/>
    </source>
</evidence>
<dbReference type="PROSITE" id="PS50893">
    <property type="entry name" value="ABC_TRANSPORTER_2"/>
    <property type="match status" value="1"/>
</dbReference>
<dbReference type="GO" id="GO:0055085">
    <property type="term" value="P:transmembrane transport"/>
    <property type="evidence" value="ECO:0007669"/>
    <property type="project" value="UniProtKB-ARBA"/>
</dbReference>
<dbReference type="InterPro" id="IPR003593">
    <property type="entry name" value="AAA+_ATPase"/>
</dbReference>
<reference evidence="7" key="2">
    <citation type="submission" date="2023-05" db="EMBL/GenBank/DDBJ databases">
        <title>Cataloging the Phylogenetic Diversity of Human Bladder Bacteria.</title>
        <authorList>
            <person name="Du J."/>
        </authorList>
    </citation>
    <scope>NUCLEOTIDE SEQUENCE</scope>
    <source>
        <strain evidence="7">UMB10101</strain>
    </source>
</reference>
<evidence type="ECO:0000256" key="4">
    <source>
        <dbReference type="ARBA" id="ARBA00022840"/>
    </source>
</evidence>
<dbReference type="GO" id="GO:0016887">
    <property type="term" value="F:ATP hydrolysis activity"/>
    <property type="evidence" value="ECO:0007669"/>
    <property type="project" value="InterPro"/>
</dbReference>
<feature type="domain" description="ABC transporter" evidence="5">
    <location>
        <begin position="5"/>
        <end position="252"/>
    </location>
</feature>
<dbReference type="EMBL" id="LRQT01000086">
    <property type="protein sequence ID" value="KXA62636.1"/>
    <property type="molecule type" value="Genomic_DNA"/>
</dbReference>
<dbReference type="InterPro" id="IPR027417">
    <property type="entry name" value="P-loop_NTPase"/>
</dbReference>
<evidence type="ECO:0000313" key="6">
    <source>
        <dbReference type="EMBL" id="KXA62636.1"/>
    </source>
</evidence>
<dbReference type="PANTHER" id="PTHR43776">
    <property type="entry name" value="TRANSPORT ATP-BINDING PROTEIN"/>
    <property type="match status" value="1"/>
</dbReference>
<dbReference type="PANTHER" id="PTHR43776:SF7">
    <property type="entry name" value="D,D-DIPEPTIDE TRANSPORT ATP-BINDING PROTEIN DDPF-RELATED"/>
    <property type="match status" value="1"/>
</dbReference>
<evidence type="ECO:0000259" key="5">
    <source>
        <dbReference type="PROSITE" id="PS50893"/>
    </source>
</evidence>
<dbReference type="CDD" id="cd03257">
    <property type="entry name" value="ABC_NikE_OppD_transporters"/>
    <property type="match status" value="1"/>
</dbReference>
<evidence type="ECO:0000256" key="3">
    <source>
        <dbReference type="ARBA" id="ARBA00022741"/>
    </source>
</evidence>
<dbReference type="EMBL" id="JASORJ010000015">
    <property type="protein sequence ID" value="MDK7357521.1"/>
    <property type="molecule type" value="Genomic_DNA"/>
</dbReference>
<dbReference type="PROSITE" id="PS00211">
    <property type="entry name" value="ABC_TRANSPORTER_1"/>
    <property type="match status" value="1"/>
</dbReference>
<dbReference type="InterPro" id="IPR017871">
    <property type="entry name" value="ABC_transporter-like_CS"/>
</dbReference>
<dbReference type="InterPro" id="IPR013563">
    <property type="entry name" value="Oligopep_ABC_C"/>
</dbReference>
<dbReference type="AlphaFoldDB" id="A0A133S2H8"/>